<reference evidence="1 2" key="1">
    <citation type="submission" date="2016-10" db="EMBL/GenBank/DDBJ databases">
        <title>Genome sequence of Rothia aeria strain JCM11412.</title>
        <authorList>
            <person name="Nambu T."/>
        </authorList>
    </citation>
    <scope>NUCLEOTIDE SEQUENCE [LARGE SCALE GENOMIC DNA]</scope>
    <source>
        <strain evidence="1 2">JCM 11412</strain>
    </source>
</reference>
<organism evidence="1 2">
    <name type="scientific">Rothia aeria</name>
    <dbReference type="NCBI Taxonomy" id="172042"/>
    <lineage>
        <taxon>Bacteria</taxon>
        <taxon>Bacillati</taxon>
        <taxon>Actinomycetota</taxon>
        <taxon>Actinomycetes</taxon>
        <taxon>Micrococcales</taxon>
        <taxon>Micrococcaceae</taxon>
        <taxon>Rothia</taxon>
    </lineage>
</organism>
<accession>A0A2Z5QWK3</accession>
<sequence>MYGVNVKDSAMLGLGMQKYVHAWANPEAEGTKSSVVGERRLLARGVYRNICGGACV</sequence>
<gene>
    <name evidence="1" type="ORF">RA11412_0414</name>
</gene>
<dbReference type="Proteomes" id="UP000250241">
    <property type="component" value="Chromosome"/>
</dbReference>
<dbReference type="EMBL" id="AP017895">
    <property type="protein sequence ID" value="BAV86713.1"/>
    <property type="molecule type" value="Genomic_DNA"/>
</dbReference>
<evidence type="ECO:0000313" key="1">
    <source>
        <dbReference type="EMBL" id="BAV86713.1"/>
    </source>
</evidence>
<name>A0A2Z5QWK3_9MICC</name>
<evidence type="ECO:0000313" key="2">
    <source>
        <dbReference type="Proteomes" id="UP000250241"/>
    </source>
</evidence>
<dbReference type="KEGG" id="raj:RA11412_0414"/>
<protein>
    <submittedName>
        <fullName evidence="1">Uncharacterized protein</fullName>
    </submittedName>
</protein>
<proteinExistence type="predicted"/>
<dbReference type="AlphaFoldDB" id="A0A2Z5QWK3"/>
<keyword evidence="2" id="KW-1185">Reference proteome</keyword>